<evidence type="ECO:0000313" key="3">
    <source>
        <dbReference type="Proteomes" id="UP001500748"/>
    </source>
</evidence>
<evidence type="ECO:0000313" key="2">
    <source>
        <dbReference type="EMBL" id="GAA3774802.1"/>
    </source>
</evidence>
<dbReference type="Proteomes" id="UP001500748">
    <property type="component" value="Unassembled WGS sequence"/>
</dbReference>
<dbReference type="Gene3D" id="2.30.110.10">
    <property type="entry name" value="Electron Transport, Fmn-binding Protein, Chain A"/>
    <property type="match status" value="1"/>
</dbReference>
<protein>
    <submittedName>
        <fullName evidence="2">Pyridoxamine 5'-phosphate oxidase family protein</fullName>
    </submittedName>
</protein>
<dbReference type="InterPro" id="IPR011576">
    <property type="entry name" value="Pyridox_Oxase_N"/>
</dbReference>
<gene>
    <name evidence="2" type="ORF">GCM10022423_31950</name>
</gene>
<dbReference type="Pfam" id="PF01243">
    <property type="entry name" value="PNPOx_N"/>
    <property type="match status" value="1"/>
</dbReference>
<feature type="domain" description="Pyridoxamine 5'-phosphate oxidase N-terminal" evidence="1">
    <location>
        <begin position="44"/>
        <end position="135"/>
    </location>
</feature>
<proteinExistence type="predicted"/>
<dbReference type="PANTHER" id="PTHR42815">
    <property type="entry name" value="FAD-BINDING, PUTATIVE (AFU_ORTHOLOGUE AFUA_6G07600)-RELATED"/>
    <property type="match status" value="1"/>
</dbReference>
<name>A0ABP7GSJ2_9FLAO</name>
<organism evidence="2 3">
    <name type="scientific">Flavobacterium ginsengiterrae</name>
    <dbReference type="NCBI Taxonomy" id="871695"/>
    <lineage>
        <taxon>Bacteria</taxon>
        <taxon>Pseudomonadati</taxon>
        <taxon>Bacteroidota</taxon>
        <taxon>Flavobacteriia</taxon>
        <taxon>Flavobacteriales</taxon>
        <taxon>Flavobacteriaceae</taxon>
        <taxon>Flavobacterium</taxon>
    </lineage>
</organism>
<reference evidence="3" key="1">
    <citation type="journal article" date="2019" name="Int. J. Syst. Evol. Microbiol.">
        <title>The Global Catalogue of Microorganisms (GCM) 10K type strain sequencing project: providing services to taxonomists for standard genome sequencing and annotation.</title>
        <authorList>
            <consortium name="The Broad Institute Genomics Platform"/>
            <consortium name="The Broad Institute Genome Sequencing Center for Infectious Disease"/>
            <person name="Wu L."/>
            <person name="Ma J."/>
        </authorList>
    </citation>
    <scope>NUCLEOTIDE SEQUENCE [LARGE SCALE GENOMIC DNA]</scope>
    <source>
        <strain evidence="3">JCM 17337</strain>
    </source>
</reference>
<comment type="caution">
    <text evidence="2">The sequence shown here is derived from an EMBL/GenBank/DDBJ whole genome shotgun (WGS) entry which is preliminary data.</text>
</comment>
<keyword evidence="3" id="KW-1185">Reference proteome</keyword>
<dbReference type="InterPro" id="IPR012349">
    <property type="entry name" value="Split_barrel_FMN-bd"/>
</dbReference>
<sequence>MNYQELAFSDAIKEIQEKKGSRNSYARMEKTSYTDGLTESEIGFIESMDSFYMATYGENEFPYIQHRGGPPGFVKIIDDKTIGIVDFAGNRQYISSGNISKNPKVAIIMVSYPQRARLKMYAEAEIIDIEADSELYEKLKPEDYKFRPEQMMIFKIKAYDWNCPQHITPRFSVAEIQEVFDLQKKHISDLQQQIKDLEALLSKK</sequence>
<dbReference type="RefSeq" id="WP_345145619.1">
    <property type="nucleotide sequence ID" value="NZ_BAABDU010000005.1"/>
</dbReference>
<dbReference type="EMBL" id="BAABDU010000005">
    <property type="protein sequence ID" value="GAA3774802.1"/>
    <property type="molecule type" value="Genomic_DNA"/>
</dbReference>
<accession>A0ABP7GSJ2</accession>
<dbReference type="PANTHER" id="PTHR42815:SF2">
    <property type="entry name" value="FAD-BINDING, PUTATIVE (AFU_ORTHOLOGUE AFUA_6G07600)-RELATED"/>
    <property type="match status" value="1"/>
</dbReference>
<dbReference type="SUPFAM" id="SSF50475">
    <property type="entry name" value="FMN-binding split barrel"/>
    <property type="match status" value="1"/>
</dbReference>
<evidence type="ECO:0000259" key="1">
    <source>
        <dbReference type="Pfam" id="PF01243"/>
    </source>
</evidence>